<dbReference type="SMR" id="A0A2I1E1C7"/>
<dbReference type="AlphaFoldDB" id="A0A2I1E1C7"/>
<dbReference type="EMBL" id="LLXH01000241">
    <property type="protein sequence ID" value="PKC70154.1"/>
    <property type="molecule type" value="Genomic_DNA"/>
</dbReference>
<comment type="caution">
    <text evidence="3">The sequence shown here is derived from an EMBL/GenBank/DDBJ whole genome shotgun (WGS) entry which is preliminary data.</text>
</comment>
<dbReference type="VEuPathDB" id="FungiDB:RhiirFUN_022870"/>
<evidence type="ECO:0000313" key="2">
    <source>
        <dbReference type="EMBL" id="PKC17638.1"/>
    </source>
</evidence>
<dbReference type="Proteomes" id="UP000232722">
    <property type="component" value="Unassembled WGS sequence"/>
</dbReference>
<feature type="region of interest" description="Disordered" evidence="1">
    <location>
        <begin position="1"/>
        <end position="25"/>
    </location>
</feature>
<proteinExistence type="predicted"/>
<accession>A0A2I1E1C7</accession>
<evidence type="ECO:0000313" key="5">
    <source>
        <dbReference type="Proteomes" id="UP000232722"/>
    </source>
</evidence>
<organism evidence="3 4">
    <name type="scientific">Rhizophagus irregularis</name>
    <dbReference type="NCBI Taxonomy" id="588596"/>
    <lineage>
        <taxon>Eukaryota</taxon>
        <taxon>Fungi</taxon>
        <taxon>Fungi incertae sedis</taxon>
        <taxon>Mucoromycota</taxon>
        <taxon>Glomeromycotina</taxon>
        <taxon>Glomeromycetes</taxon>
        <taxon>Glomerales</taxon>
        <taxon>Glomeraceae</taxon>
        <taxon>Rhizophagus</taxon>
    </lineage>
</organism>
<name>A0A2I1E1C7_9GLOM</name>
<dbReference type="EMBL" id="LLXJ01000009">
    <property type="protein sequence ID" value="PKC17638.1"/>
    <property type="molecule type" value="Genomic_DNA"/>
</dbReference>
<evidence type="ECO:0000313" key="4">
    <source>
        <dbReference type="Proteomes" id="UP000232688"/>
    </source>
</evidence>
<evidence type="ECO:0000313" key="3">
    <source>
        <dbReference type="EMBL" id="PKC70154.1"/>
    </source>
</evidence>
<dbReference type="VEuPathDB" id="FungiDB:FUN_017558"/>
<gene>
    <name evidence="3" type="ORF">RhiirA1_455164</name>
    <name evidence="2" type="ORF">RhiirA5_405663</name>
</gene>
<feature type="compositionally biased region" description="Basic and acidic residues" evidence="1">
    <location>
        <begin position="73"/>
        <end position="98"/>
    </location>
</feature>
<reference evidence="3 4" key="3">
    <citation type="submission" date="2017-10" db="EMBL/GenBank/DDBJ databases">
        <title>Extensive intraspecific genome diversity in a model arbuscular mycorrhizal fungus.</title>
        <authorList>
            <person name="Chen E.C.H."/>
            <person name="Morin E."/>
            <person name="Baudet D."/>
            <person name="Noel J."/>
            <person name="Ndikumana S."/>
            <person name="Charron P."/>
            <person name="St-Onge C."/>
            <person name="Giorgi J."/>
            <person name="Grigoriev I.V."/>
            <person name="Roux C."/>
            <person name="Martin F.M."/>
            <person name="Corradi N."/>
        </authorList>
    </citation>
    <scope>NUCLEOTIDE SEQUENCE [LARGE SCALE GENOMIC DNA]</scope>
    <source>
        <strain evidence="3 4">A1</strain>
    </source>
</reference>
<dbReference type="VEuPathDB" id="FungiDB:RhiirA1_455164"/>
<reference evidence="2 5" key="1">
    <citation type="submission" date="2016-04" db="EMBL/GenBank/DDBJ databases">
        <title>Genome analyses suggest a sexual origin of heterokaryosis in a supposedly ancient asexual fungus.</title>
        <authorList>
            <person name="Ropars J."/>
            <person name="Sedzielewska K."/>
            <person name="Noel J."/>
            <person name="Charron P."/>
            <person name="Farinelli L."/>
            <person name="Marton T."/>
            <person name="Kruger M."/>
            <person name="Pelin A."/>
            <person name="Brachmann A."/>
            <person name="Corradi N."/>
        </authorList>
    </citation>
    <scope>NUCLEOTIDE SEQUENCE [LARGE SCALE GENOMIC DNA]</scope>
    <source>
        <strain evidence="2 5">A5</strain>
    </source>
</reference>
<feature type="region of interest" description="Disordered" evidence="1">
    <location>
        <begin position="65"/>
        <end position="109"/>
    </location>
</feature>
<reference evidence="2 5" key="2">
    <citation type="submission" date="2017-09" db="EMBL/GenBank/DDBJ databases">
        <title>Extensive intraspecific genome diversity in a model arbuscular mycorrhizal fungus.</title>
        <authorList>
            <person name="Chen E.C."/>
            <person name="Morin E."/>
            <person name="Beaudet D."/>
            <person name="Noel J."/>
            <person name="Ndikumana S."/>
            <person name="Charron P."/>
            <person name="St-Onge C."/>
            <person name="Giorgi J."/>
            <person name="Grigoriev I.V."/>
            <person name="Roux C."/>
            <person name="Martin F.M."/>
            <person name="Corradi N."/>
        </authorList>
    </citation>
    <scope>NUCLEOTIDE SEQUENCE [LARGE SCALE GENOMIC DNA]</scope>
    <source>
        <strain evidence="2 5">A5</strain>
    </source>
</reference>
<protein>
    <submittedName>
        <fullName evidence="3">Uncharacterized protein</fullName>
    </submittedName>
</protein>
<dbReference type="OrthoDB" id="10369782at2759"/>
<evidence type="ECO:0000256" key="1">
    <source>
        <dbReference type="SAM" id="MobiDB-lite"/>
    </source>
</evidence>
<reference evidence="3 4" key="4">
    <citation type="submission" date="2017-10" db="EMBL/GenBank/DDBJ databases">
        <title>Genome analyses suggest a sexual origin of heterokaryosis in a supposedly ancient asexual fungus.</title>
        <authorList>
            <person name="Corradi N."/>
            <person name="Sedzielewska K."/>
            <person name="Noel J."/>
            <person name="Charron P."/>
            <person name="Farinelli L."/>
            <person name="Marton T."/>
            <person name="Kruger M."/>
            <person name="Pelin A."/>
            <person name="Brachmann A."/>
            <person name="Corradi N."/>
        </authorList>
    </citation>
    <scope>NUCLEOTIDE SEQUENCE [LARGE SCALE GENOMIC DNA]</scope>
    <source>
        <strain evidence="3 4">A1</strain>
    </source>
</reference>
<dbReference type="Proteomes" id="UP000232688">
    <property type="component" value="Unassembled WGS sequence"/>
</dbReference>
<sequence>MVISNFQRSKGAAGEEEISPRTKRREALFKRESFGSVNSEKIQDRHEWALGEFLEKEKNLTREVLHSSVEPDEAGKVTGDFRYDHQSRDPESKNKDPEWMSGPFVKTSR</sequence>